<accession>G3ANR3</accession>
<keyword evidence="2" id="KW-1185">Reference proteome</keyword>
<name>G3ANR3_SPAPN</name>
<dbReference type="EMBL" id="GL996502">
    <property type="protein sequence ID" value="EGW31998.1"/>
    <property type="molecule type" value="Genomic_DNA"/>
</dbReference>
<dbReference type="OrthoDB" id="4019754at2759"/>
<dbReference type="InParanoid" id="G3ANR3"/>
<proteinExistence type="predicted"/>
<dbReference type="Proteomes" id="UP000000709">
    <property type="component" value="Unassembled WGS sequence"/>
</dbReference>
<reference evidence="1 2" key="1">
    <citation type="journal article" date="2011" name="Proc. Natl. Acad. Sci. U.S.A.">
        <title>Comparative genomics of xylose-fermenting fungi for enhanced biofuel production.</title>
        <authorList>
            <person name="Wohlbach D.J."/>
            <person name="Kuo A."/>
            <person name="Sato T.K."/>
            <person name="Potts K.M."/>
            <person name="Salamov A.A."/>
            <person name="LaButti K.M."/>
            <person name="Sun H."/>
            <person name="Clum A."/>
            <person name="Pangilinan J.L."/>
            <person name="Lindquist E.A."/>
            <person name="Lucas S."/>
            <person name="Lapidus A."/>
            <person name="Jin M."/>
            <person name="Gunawan C."/>
            <person name="Balan V."/>
            <person name="Dale B.E."/>
            <person name="Jeffries T.W."/>
            <person name="Zinkel R."/>
            <person name="Barry K.W."/>
            <person name="Grigoriev I.V."/>
            <person name="Gasch A.P."/>
        </authorList>
    </citation>
    <scope>NUCLEOTIDE SEQUENCE [LARGE SCALE GENOMIC DNA]</scope>
    <source>
        <strain evidence="2">NRRL Y-27907 / 11-Y1</strain>
    </source>
</reference>
<dbReference type="KEGG" id="spaa:SPAPADRAFT_61108"/>
<sequence>MALCANKADFAVNSYCLVQVMNQVKVENEEIAMILKFLTSDVHGYYFGNYMYNKITNEELQKISQTQLNEIATQIIDVNLNNGDCESAFAGWSKVASLVQPERCMHSLLNLLHSTETTELILEVLTNLPQEVLDTDPMVDFQLEFYGTRDEYISQFDSLIPKLTHPLRRSTLTSFLKVFLHRNDEPKTDKVIDNIFNHQTGIQPKELNWIIKKLLCHDKHTEALAMVRKINNVNVTALSYVSIFKYIANKYDSDHESKFQPAFEEICMKMLRSNDRSVHEKFTVEVFNHLAELDIRYAIQSYMKVRKSQKPIRFNHFGMPLQFNQILKFSQKNTAQILQTLSIEAVKHEDSESFQWAISEYRRNGWTIERIVKMLKQHDKHSFLERQFKPEVLNCI</sequence>
<dbReference type="GeneID" id="18873715"/>
<organism evidence="2">
    <name type="scientific">Spathaspora passalidarum (strain NRRL Y-27907 / 11-Y1)</name>
    <dbReference type="NCBI Taxonomy" id="619300"/>
    <lineage>
        <taxon>Eukaryota</taxon>
        <taxon>Fungi</taxon>
        <taxon>Dikarya</taxon>
        <taxon>Ascomycota</taxon>
        <taxon>Saccharomycotina</taxon>
        <taxon>Pichiomycetes</taxon>
        <taxon>Debaryomycetaceae</taxon>
        <taxon>Spathaspora</taxon>
    </lineage>
</organism>
<evidence type="ECO:0000313" key="1">
    <source>
        <dbReference type="EMBL" id="EGW31998.1"/>
    </source>
</evidence>
<gene>
    <name evidence="1" type="ORF">SPAPADRAFT_61108</name>
</gene>
<dbReference type="HOGENOM" id="CLU_696700_0_0_1"/>
<protein>
    <submittedName>
        <fullName evidence="1">Uncharacterized protein</fullName>
    </submittedName>
</protein>
<evidence type="ECO:0000313" key="2">
    <source>
        <dbReference type="Proteomes" id="UP000000709"/>
    </source>
</evidence>
<dbReference type="RefSeq" id="XP_007375274.1">
    <property type="nucleotide sequence ID" value="XM_007375212.1"/>
</dbReference>
<dbReference type="eggNOG" id="ENOG502RQ0T">
    <property type="taxonomic scope" value="Eukaryota"/>
</dbReference>
<dbReference type="AlphaFoldDB" id="G3ANR3"/>